<dbReference type="EMBL" id="JACXTA010000001">
    <property type="protein sequence ID" value="MBD3707093.1"/>
    <property type="molecule type" value="Genomic_DNA"/>
</dbReference>
<evidence type="ECO:0000313" key="1">
    <source>
        <dbReference type="EMBL" id="MBD3707093.1"/>
    </source>
</evidence>
<gene>
    <name evidence="1" type="ORF">IE983_15045</name>
</gene>
<accession>A0A927DH30</accession>
<reference evidence="1" key="1">
    <citation type="submission" date="2020-07" db="EMBL/GenBank/DDBJ databases">
        <title>Clinical and genomic characterization of carbapenemase-producing Enterobacterales causing secondary infections during the COVID-19 crisis at a New York City hospital.</title>
        <authorList>
            <person name="Gomez-Simmonds A."/>
            <person name="Annavajhala M.K."/>
            <person name="Uhlemann A.-C."/>
        </authorList>
    </citation>
    <scope>NUCLEOTIDE SEQUENCE</scope>
    <source>
        <strain evidence="1">NK1396</strain>
    </source>
</reference>
<dbReference type="AlphaFoldDB" id="A0A927DH30"/>
<comment type="caution">
    <text evidence="1">The sequence shown here is derived from an EMBL/GenBank/DDBJ whole genome shotgun (WGS) entry which is preliminary data.</text>
</comment>
<protein>
    <recommendedName>
        <fullName evidence="3">DUF3800 domain-containing protein</fullName>
    </recommendedName>
</protein>
<evidence type="ECO:0008006" key="3">
    <source>
        <dbReference type="Google" id="ProtNLM"/>
    </source>
</evidence>
<sequence length="58" mass="6782">MEILIDESGSFTPESELENSWSVVAAYICPETEKRKYRNALNNLKKKEWFGQTRDKIS</sequence>
<organism evidence="1 2">
    <name type="scientific">Enterobacter hormaechei</name>
    <dbReference type="NCBI Taxonomy" id="158836"/>
    <lineage>
        <taxon>Bacteria</taxon>
        <taxon>Pseudomonadati</taxon>
        <taxon>Pseudomonadota</taxon>
        <taxon>Gammaproteobacteria</taxon>
        <taxon>Enterobacterales</taxon>
        <taxon>Enterobacteriaceae</taxon>
        <taxon>Enterobacter</taxon>
        <taxon>Enterobacter cloacae complex</taxon>
    </lineage>
</organism>
<proteinExistence type="predicted"/>
<dbReference type="Proteomes" id="UP000655273">
    <property type="component" value="Unassembled WGS sequence"/>
</dbReference>
<name>A0A927DH30_9ENTR</name>
<evidence type="ECO:0000313" key="2">
    <source>
        <dbReference type="Proteomes" id="UP000655273"/>
    </source>
</evidence>